<dbReference type="WBParaSite" id="ES5_v2.g538.t1">
    <property type="protein sequence ID" value="ES5_v2.g538.t1"/>
    <property type="gene ID" value="ES5_v2.g538"/>
</dbReference>
<organism evidence="1 2">
    <name type="scientific">Panagrolaimus sp. ES5</name>
    <dbReference type="NCBI Taxonomy" id="591445"/>
    <lineage>
        <taxon>Eukaryota</taxon>
        <taxon>Metazoa</taxon>
        <taxon>Ecdysozoa</taxon>
        <taxon>Nematoda</taxon>
        <taxon>Chromadorea</taxon>
        <taxon>Rhabditida</taxon>
        <taxon>Tylenchina</taxon>
        <taxon>Panagrolaimomorpha</taxon>
        <taxon>Panagrolaimoidea</taxon>
        <taxon>Panagrolaimidae</taxon>
        <taxon>Panagrolaimus</taxon>
    </lineage>
</organism>
<protein>
    <submittedName>
        <fullName evidence="2">Nuclear receptor</fullName>
    </submittedName>
</protein>
<evidence type="ECO:0000313" key="1">
    <source>
        <dbReference type="Proteomes" id="UP000887579"/>
    </source>
</evidence>
<proteinExistence type="predicted"/>
<reference evidence="2" key="1">
    <citation type="submission" date="2022-11" db="UniProtKB">
        <authorList>
            <consortium name="WormBaseParasite"/>
        </authorList>
    </citation>
    <scope>IDENTIFICATION</scope>
</reference>
<name>A0AC34GNU0_9BILA</name>
<evidence type="ECO:0000313" key="2">
    <source>
        <dbReference type="WBParaSite" id="ES5_v2.g538.t1"/>
    </source>
</evidence>
<dbReference type="Proteomes" id="UP000887579">
    <property type="component" value="Unplaced"/>
</dbReference>
<accession>A0AC34GNU0</accession>
<sequence>MFKESKIVLPNILFESCLVCGKLTSKLHLQVHICYGCAAFYRRSINSSKNYRCRNNKQQCDLKNQSKPICRLCRFNSCKALELKVNKSYPKIIFSFELEYKPDETDPWNVVDLFYQINSTFKKYSNASNYANDFEKSMSHFLDASEPPNKEYIFYASPEASILSRTNFTNKFAINTAKLLLTCPNFQKLPLNEKVLIHDRFWQMFIVLRNFYLSYERFGRGPELKCVIDNVQYVDHTNLQKCMQIDTVSEESKIFLPSYRAKGSTFFREFKKLTATFFEFNYICLISLWSFHSLPQLSDTTQKLGDTIIKEASEKLHNYYITELRRQDYASRQAQLFKIAFMVENMIENEYEIVQAWKLFNKSPNEYFLCKFRTNYCIYKS</sequence>